<gene>
    <name evidence="1" type="ORF">J421_4221</name>
</gene>
<reference evidence="1 2" key="1">
    <citation type="journal article" date="2014" name="Genome Announc.">
        <title>Genome Sequence and Methylome of Soil Bacterium Gemmatirosa kalamazoonensis KBS708T, a Member of the Rarely Cultivated Gemmatimonadetes Phylum.</title>
        <authorList>
            <person name="Debruyn J.M."/>
            <person name="Radosevich M."/>
            <person name="Wommack K.E."/>
            <person name="Polson S.W."/>
            <person name="Hauser L.J."/>
            <person name="Fawaz M.N."/>
            <person name="Korlach J."/>
            <person name="Tsai Y.C."/>
        </authorList>
    </citation>
    <scope>NUCLEOTIDE SEQUENCE [LARGE SCALE GENOMIC DNA]</scope>
    <source>
        <strain evidence="1 2">KBS708</strain>
    </source>
</reference>
<dbReference type="AlphaFoldDB" id="W0RQF3"/>
<dbReference type="Proteomes" id="UP000019151">
    <property type="component" value="Chromosome"/>
</dbReference>
<dbReference type="RefSeq" id="WP_025413196.1">
    <property type="nucleotide sequence ID" value="NZ_CP007128.1"/>
</dbReference>
<proteinExistence type="predicted"/>
<evidence type="ECO:0000313" key="2">
    <source>
        <dbReference type="Proteomes" id="UP000019151"/>
    </source>
</evidence>
<protein>
    <submittedName>
        <fullName evidence="1">Uncharacterized protein</fullName>
    </submittedName>
</protein>
<dbReference type="HOGENOM" id="CLU_2665869_0_0_0"/>
<keyword evidence="2" id="KW-1185">Reference proteome</keyword>
<evidence type="ECO:0000313" key="1">
    <source>
        <dbReference type="EMBL" id="AHG91758.1"/>
    </source>
</evidence>
<dbReference type="STRING" id="861299.J421_4221"/>
<dbReference type="InParanoid" id="W0RQF3"/>
<organism evidence="1 2">
    <name type="scientific">Gemmatirosa kalamazoonensis</name>
    <dbReference type="NCBI Taxonomy" id="861299"/>
    <lineage>
        <taxon>Bacteria</taxon>
        <taxon>Pseudomonadati</taxon>
        <taxon>Gemmatimonadota</taxon>
        <taxon>Gemmatimonadia</taxon>
        <taxon>Gemmatimonadales</taxon>
        <taxon>Gemmatimonadaceae</taxon>
        <taxon>Gemmatirosa</taxon>
    </lineage>
</organism>
<dbReference type="OrthoDB" id="9799822at2"/>
<accession>W0RQF3</accession>
<dbReference type="KEGG" id="gba:J421_4221"/>
<dbReference type="EMBL" id="CP007128">
    <property type="protein sequence ID" value="AHG91758.1"/>
    <property type="molecule type" value="Genomic_DNA"/>
</dbReference>
<dbReference type="eggNOG" id="ENOG50346XM">
    <property type="taxonomic scope" value="Bacteria"/>
</dbReference>
<sequence>MPAKRVRKQYVNSDYPLVIMRFEDGHEIKVYKGTGKEFDAYPGETIKLLAMYDPTSNDRELVEARKSDDFADAED</sequence>
<name>W0RQF3_9BACT</name>